<name>U6MSQ5_9EIME</name>
<protein>
    <submittedName>
        <fullName evidence="1">Uncharacterized protein</fullName>
    </submittedName>
</protein>
<evidence type="ECO:0000313" key="1">
    <source>
        <dbReference type="EMBL" id="CDJ67026.1"/>
    </source>
</evidence>
<proteinExistence type="predicted"/>
<reference evidence="1" key="2">
    <citation type="submission" date="2013-10" db="EMBL/GenBank/DDBJ databases">
        <authorList>
            <person name="Aslett M."/>
        </authorList>
    </citation>
    <scope>NUCLEOTIDE SEQUENCE [LARGE SCALE GENOMIC DNA]</scope>
    <source>
        <strain evidence="1">Houghton</strain>
    </source>
</reference>
<dbReference type="Proteomes" id="UP000030754">
    <property type="component" value="Unassembled WGS sequence"/>
</dbReference>
<dbReference type="VEuPathDB" id="ToxoDB:ENH_00029420"/>
<dbReference type="RefSeq" id="XP_013435493.1">
    <property type="nucleotide sequence ID" value="XM_013580039.1"/>
</dbReference>
<feature type="non-terminal residue" evidence="1">
    <location>
        <position position="1"/>
    </location>
</feature>
<dbReference type="EMBL" id="HG723994">
    <property type="protein sequence ID" value="CDJ67026.1"/>
    <property type="molecule type" value="Genomic_DNA"/>
</dbReference>
<accession>U6MSQ5</accession>
<sequence>EAESLYLRSPFLPSPLRPSDHISLFARFKWLGD</sequence>
<organism evidence="1 2">
    <name type="scientific">Eimeria necatrix</name>
    <dbReference type="NCBI Taxonomy" id="51315"/>
    <lineage>
        <taxon>Eukaryota</taxon>
        <taxon>Sar</taxon>
        <taxon>Alveolata</taxon>
        <taxon>Apicomplexa</taxon>
        <taxon>Conoidasida</taxon>
        <taxon>Coccidia</taxon>
        <taxon>Eucoccidiorida</taxon>
        <taxon>Eimeriorina</taxon>
        <taxon>Eimeriidae</taxon>
        <taxon>Eimeria</taxon>
    </lineage>
</organism>
<dbReference type="GeneID" id="25473107"/>
<gene>
    <name evidence="1" type="ORF">ENH_00029420</name>
</gene>
<evidence type="ECO:0000313" key="2">
    <source>
        <dbReference type="Proteomes" id="UP000030754"/>
    </source>
</evidence>
<dbReference type="AlphaFoldDB" id="U6MSQ5"/>
<reference evidence="1" key="1">
    <citation type="submission" date="2013-10" db="EMBL/GenBank/DDBJ databases">
        <title>Genomic analysis of the causative agents of coccidiosis in chickens.</title>
        <authorList>
            <person name="Reid A.J."/>
            <person name="Blake D."/>
            <person name="Billington K."/>
            <person name="Browne H."/>
            <person name="Dunn M."/>
            <person name="Hung S."/>
            <person name="Kawahara F."/>
            <person name="Miranda-Saavedra D."/>
            <person name="Mourier T."/>
            <person name="Nagra H."/>
            <person name="Otto T.D."/>
            <person name="Rawlings N."/>
            <person name="Sanchez A."/>
            <person name="Sanders M."/>
            <person name="Subramaniam C."/>
            <person name="Tay Y."/>
            <person name="Dear P."/>
            <person name="Doerig C."/>
            <person name="Gruber A."/>
            <person name="Parkinson J."/>
            <person name="Shirley M."/>
            <person name="Wan K.L."/>
            <person name="Berriman M."/>
            <person name="Tomley F."/>
            <person name="Pain A."/>
        </authorList>
    </citation>
    <scope>NUCLEOTIDE SEQUENCE [LARGE SCALE GENOMIC DNA]</scope>
    <source>
        <strain evidence="1">Houghton</strain>
    </source>
</reference>
<keyword evidence="2" id="KW-1185">Reference proteome</keyword>